<dbReference type="InterPro" id="IPR005064">
    <property type="entry name" value="BUG"/>
</dbReference>
<evidence type="ECO:0000256" key="1">
    <source>
        <dbReference type="ARBA" id="ARBA00006987"/>
    </source>
</evidence>
<evidence type="ECO:0000313" key="4">
    <source>
        <dbReference type="Proteomes" id="UP000216225"/>
    </source>
</evidence>
<reference evidence="3 4" key="1">
    <citation type="submission" date="2018-09" db="EMBL/GenBank/DDBJ databases">
        <title>Genome comparison of Alicycliphilus sp. BQ1, a polyurethanolytic bacterium, with its closest phylogenetic relatives Alicycliphilus denitrificans BC and K601, unable to attack polyurethane.</title>
        <authorList>
            <person name="Loza-Tavera H."/>
            <person name="Lozano L."/>
            <person name="Cevallos M."/>
            <person name="Maya-Lucas O."/>
            <person name="Garcia-Mena J."/>
            <person name="Hernandez J."/>
        </authorList>
    </citation>
    <scope>NUCLEOTIDE SEQUENCE [LARGE SCALE GENOMIC DNA]</scope>
    <source>
        <strain evidence="3 4">BQ1</strain>
    </source>
</reference>
<comment type="caution">
    <text evidence="3">The sequence shown here is derived from an EMBL/GenBank/DDBJ whole genome shotgun (WGS) entry which is preliminary data.</text>
</comment>
<gene>
    <name evidence="3" type="ORF">CE154_018645</name>
</gene>
<dbReference type="InterPro" id="IPR042100">
    <property type="entry name" value="Bug_dom1"/>
</dbReference>
<organism evidence="3 4">
    <name type="scientific">Alicycliphilus denitrificans</name>
    <dbReference type="NCBI Taxonomy" id="179636"/>
    <lineage>
        <taxon>Bacteria</taxon>
        <taxon>Pseudomonadati</taxon>
        <taxon>Pseudomonadota</taxon>
        <taxon>Betaproteobacteria</taxon>
        <taxon>Burkholderiales</taxon>
        <taxon>Comamonadaceae</taxon>
        <taxon>Alicycliphilus</taxon>
    </lineage>
</organism>
<dbReference type="Gene3D" id="3.40.190.10">
    <property type="entry name" value="Periplasmic binding protein-like II"/>
    <property type="match status" value="1"/>
</dbReference>
<dbReference type="Gene3D" id="3.40.190.150">
    <property type="entry name" value="Bordetella uptake gene, domain 1"/>
    <property type="match status" value="1"/>
</dbReference>
<proteinExistence type="inferred from homology"/>
<dbReference type="AlphaFoldDB" id="A0A420K8T7"/>
<evidence type="ECO:0000256" key="2">
    <source>
        <dbReference type="SAM" id="SignalP"/>
    </source>
</evidence>
<dbReference type="PANTHER" id="PTHR42928:SF5">
    <property type="entry name" value="BLR1237 PROTEIN"/>
    <property type="match status" value="1"/>
</dbReference>
<feature type="signal peptide" evidence="2">
    <location>
        <begin position="1"/>
        <end position="46"/>
    </location>
</feature>
<feature type="chain" id="PRO_5019269245" evidence="2">
    <location>
        <begin position="47"/>
        <end position="345"/>
    </location>
</feature>
<dbReference type="SUPFAM" id="SSF53850">
    <property type="entry name" value="Periplasmic binding protein-like II"/>
    <property type="match status" value="1"/>
</dbReference>
<protein>
    <submittedName>
        <fullName evidence="3">Tripartite tricarboxylate transporter substrate binding protein</fullName>
    </submittedName>
</protein>
<comment type="similarity">
    <text evidence="1">Belongs to the UPF0065 (bug) family.</text>
</comment>
<accession>A0A420K8T7</accession>
<dbReference type="PIRSF" id="PIRSF017082">
    <property type="entry name" value="YflP"/>
    <property type="match status" value="1"/>
</dbReference>
<sequence length="345" mass="36925">MKHTARGDTHMRHFKLPGSRMGLLRKNGLRLLAAMCTACLAIGASAADHYPGKPIVLVVPSVPGGSADKLGRLLGDKVGKSLGQPVVLDFKPGASGLVAEEAVVKSAPDGHTVLLDQSTITMNPVLLKSRMRFDLLKDLRPVSNLVRFQQMLVVSTALPVRSVQELVAYAKAGGSLNYSTMGSGTPQHVLSEQFLRSSGITATHVPYKGGAAALLAVASGDVQFNFLSVSTGQGMAQSGRVRALGVLDGKRASKLPDVPTFEELGYRDMASSWLGIFVARNTPESIVQRLHQEFGKALQDPQVRETLAEGGMQPIGNTPAEFMRQVADEIAFNRKLVQEFQISVD</sequence>
<dbReference type="Pfam" id="PF03401">
    <property type="entry name" value="TctC"/>
    <property type="match status" value="1"/>
</dbReference>
<keyword evidence="2" id="KW-0732">Signal</keyword>
<dbReference type="PANTHER" id="PTHR42928">
    <property type="entry name" value="TRICARBOXYLATE-BINDING PROTEIN"/>
    <property type="match status" value="1"/>
</dbReference>
<dbReference type="EMBL" id="NKDB02000004">
    <property type="protein sequence ID" value="RKJ95126.1"/>
    <property type="molecule type" value="Genomic_DNA"/>
</dbReference>
<dbReference type="Proteomes" id="UP000216225">
    <property type="component" value="Unassembled WGS sequence"/>
</dbReference>
<name>A0A420K8T7_9BURK</name>
<evidence type="ECO:0000313" key="3">
    <source>
        <dbReference type="EMBL" id="RKJ95126.1"/>
    </source>
</evidence>